<organism evidence="10 12">
    <name type="scientific">Faecalibaculum rodentium</name>
    <dbReference type="NCBI Taxonomy" id="1702221"/>
    <lineage>
        <taxon>Bacteria</taxon>
        <taxon>Bacillati</taxon>
        <taxon>Bacillota</taxon>
        <taxon>Erysipelotrichia</taxon>
        <taxon>Erysipelotrichales</taxon>
        <taxon>Erysipelotrichaceae</taxon>
        <taxon>Faecalibaculum</taxon>
    </lineage>
</organism>
<dbReference type="InterPro" id="IPR033731">
    <property type="entry name" value="GlyRS-like_core"/>
</dbReference>
<dbReference type="Gene3D" id="3.40.50.800">
    <property type="entry name" value="Anticodon-binding domain"/>
    <property type="match status" value="1"/>
</dbReference>
<feature type="binding site" evidence="8">
    <location>
        <begin position="288"/>
        <end position="289"/>
    </location>
    <ligand>
        <name>ATP</name>
        <dbReference type="ChEBI" id="CHEBI:30616"/>
    </ligand>
</feature>
<reference evidence="11 13" key="2">
    <citation type="submission" date="2016-11" db="EMBL/GenBank/DDBJ databases">
        <title>Description of two novel members of the family Erysipelotrichaceae: Ileibacterium lipovorans gen. nov., sp. nov. and Dubosiella newyorkensis, gen. nov., sp. nov.</title>
        <authorList>
            <person name="Cox L.M."/>
            <person name="Sohn J."/>
            <person name="Tyrrell K.L."/>
            <person name="Citron D.M."/>
            <person name="Lawson P.A."/>
            <person name="Patel N.B."/>
            <person name="Iizumi T."/>
            <person name="Perez-Perez G.I."/>
            <person name="Goldstein E.J."/>
            <person name="Blaser M.J."/>
        </authorList>
    </citation>
    <scope>NUCLEOTIDE SEQUENCE [LARGE SCALE GENOMIC DNA]</scope>
    <source>
        <strain evidence="11 13">NYU-BL-K8</strain>
    </source>
</reference>
<comment type="similarity">
    <text evidence="1 8">Belongs to the class-II aminoacyl-tRNA synthetase family.</text>
</comment>
<dbReference type="SUPFAM" id="SSF55681">
    <property type="entry name" value="Class II aaRS and biotin synthetases"/>
    <property type="match status" value="1"/>
</dbReference>
<dbReference type="GO" id="GO:0016740">
    <property type="term" value="F:transferase activity"/>
    <property type="evidence" value="ECO:0007669"/>
    <property type="project" value="UniProtKB-ARBA"/>
</dbReference>
<evidence type="ECO:0000256" key="5">
    <source>
        <dbReference type="ARBA" id="ARBA00022840"/>
    </source>
</evidence>
<dbReference type="SUPFAM" id="SSF52954">
    <property type="entry name" value="Class II aaRS ABD-related"/>
    <property type="match status" value="1"/>
</dbReference>
<dbReference type="InterPro" id="IPR036621">
    <property type="entry name" value="Anticodon-bd_dom_sf"/>
</dbReference>
<comment type="catalytic activity">
    <reaction evidence="8">
        <text>tRNA(Gly) + glycine + ATP = glycyl-tRNA(Gly) + AMP + diphosphate</text>
        <dbReference type="Rhea" id="RHEA:16013"/>
        <dbReference type="Rhea" id="RHEA-COMP:9664"/>
        <dbReference type="Rhea" id="RHEA-COMP:9683"/>
        <dbReference type="ChEBI" id="CHEBI:30616"/>
        <dbReference type="ChEBI" id="CHEBI:33019"/>
        <dbReference type="ChEBI" id="CHEBI:57305"/>
        <dbReference type="ChEBI" id="CHEBI:78442"/>
        <dbReference type="ChEBI" id="CHEBI:78522"/>
        <dbReference type="ChEBI" id="CHEBI:456215"/>
        <dbReference type="EC" id="6.1.1.14"/>
    </reaction>
</comment>
<dbReference type="HAMAP" id="MF_00253_B">
    <property type="entry name" value="Gly_tRNA_synth_B"/>
    <property type="match status" value="1"/>
</dbReference>
<feature type="binding site" evidence="8">
    <location>
        <begin position="332"/>
        <end position="335"/>
    </location>
    <ligand>
        <name>ATP</name>
        <dbReference type="ChEBI" id="CHEBI:30616"/>
    </ligand>
</feature>
<dbReference type="InterPro" id="IPR002314">
    <property type="entry name" value="aa-tRNA-synt_IIb"/>
</dbReference>
<proteinExistence type="inferred from homology"/>
<evidence type="ECO:0000256" key="8">
    <source>
        <dbReference type="HAMAP-Rule" id="MF_00253"/>
    </source>
</evidence>
<dbReference type="InterPro" id="IPR027031">
    <property type="entry name" value="Gly-tRNA_synthase/POLG2"/>
</dbReference>
<dbReference type="EC" id="6.1.1.14" evidence="8"/>
<reference evidence="10 12" key="1">
    <citation type="journal article" date="2016" name="Gut Pathog.">
        <title>Whole genome sequencing of "Faecalibaculum rodentium" ALO17, isolated from C57BL/6J laboratory mouse feces.</title>
        <authorList>
            <person name="Lim S."/>
            <person name="Chang D.H."/>
            <person name="Ahn S."/>
            <person name="Kim B.C."/>
        </authorList>
    </citation>
    <scope>NUCLEOTIDE SEQUENCE [LARGE SCALE GENOMIC DNA]</scope>
    <source>
        <strain evidence="10 12">Alo17</strain>
    </source>
</reference>
<dbReference type="PRINTS" id="PR01043">
    <property type="entry name" value="TRNASYNTHGLY"/>
</dbReference>
<dbReference type="Proteomes" id="UP000186758">
    <property type="component" value="Unassembled WGS sequence"/>
</dbReference>
<keyword evidence="6 8" id="KW-0648">Protein biosynthesis</keyword>
<dbReference type="GeneID" id="78477856"/>
<dbReference type="InterPro" id="IPR022961">
    <property type="entry name" value="Gly_tRNA_ligase_bac"/>
</dbReference>
<keyword evidence="7 8" id="KW-0030">Aminoacyl-tRNA synthetase</keyword>
<keyword evidence="5 8" id="KW-0067">ATP-binding</keyword>
<keyword evidence="2 8" id="KW-0963">Cytoplasm</keyword>
<evidence type="ECO:0000259" key="9">
    <source>
        <dbReference type="PROSITE" id="PS50862"/>
    </source>
</evidence>
<dbReference type="GO" id="GO:0070062">
    <property type="term" value="C:extracellular exosome"/>
    <property type="evidence" value="ECO:0007669"/>
    <property type="project" value="UniProtKB-ARBA"/>
</dbReference>
<dbReference type="Gene3D" id="3.30.930.10">
    <property type="entry name" value="Bira Bifunctional Protein, Domain 2"/>
    <property type="match status" value="1"/>
</dbReference>
<feature type="binding site" evidence="8">
    <location>
        <position position="170"/>
    </location>
    <ligand>
        <name>substrate</name>
    </ligand>
</feature>
<feature type="domain" description="Aminoacyl-transfer RNA synthetases class-II family profile" evidence="9">
    <location>
        <begin position="150"/>
        <end position="363"/>
    </location>
</feature>
<evidence type="ECO:0000313" key="10">
    <source>
        <dbReference type="EMBL" id="AMK54228.1"/>
    </source>
</evidence>
<dbReference type="Pfam" id="PF03129">
    <property type="entry name" value="HGTP_anticodon"/>
    <property type="match status" value="1"/>
</dbReference>
<sequence>MSQKNFNEVVSHMKNYGFVFQGSEIYGGLANTWDFAPLGVELKNNIKNAWWKRFITEQKENVGLQSAILMNPSVWVASGHVGGFSDPLMDCRKCKTRYRADNLIEEVSHGEVNPAGWSNEEMETYIREHEIACPGCGARDFTPIRQFNLMFKTFQGVTEDAKNEIYLRPETAQGIFVNFRNVQRAMRKKLPFGIGQIGKSFRNEITPGNFIFRTREFEQMELEFFCKPGTDLEWFDYYCKTCVKFLEDLGLTSDRLRLRAHDPEELAHYSNGTSDIEFYFGDPIGWGELWGIADRTDFDLKAHQDHSKQSLEYFDPETNEKYLPYVIEPSVGVERLILAVMSQALEDEKISDTDTRLVLRLKPCLAPYKAAVLPLSKKLSAQANEIFEGLCREFPVTYDEAQSIGKRYRRQDAIGTPFCVTVDFDTEKDGCVTIRERDSMEQVRVPVTQLASWIGERCRFE</sequence>
<dbReference type="InterPro" id="IPR006195">
    <property type="entry name" value="aa-tRNA-synth_II"/>
</dbReference>
<dbReference type="Proteomes" id="UP000069771">
    <property type="component" value="Chromosome"/>
</dbReference>
<dbReference type="InterPro" id="IPR004154">
    <property type="entry name" value="Anticodon-bd"/>
</dbReference>
<dbReference type="CDD" id="cd00858">
    <property type="entry name" value="GlyRS_anticodon"/>
    <property type="match status" value="1"/>
</dbReference>
<dbReference type="GO" id="GO:0015966">
    <property type="term" value="P:diadenosine tetraphosphate biosynthetic process"/>
    <property type="evidence" value="ECO:0007669"/>
    <property type="project" value="UniProtKB-ARBA"/>
</dbReference>
<evidence type="ECO:0000313" key="13">
    <source>
        <dbReference type="Proteomes" id="UP000186758"/>
    </source>
</evidence>
<dbReference type="RefSeq" id="WP_067556308.1">
    <property type="nucleotide sequence ID" value="NZ_CAKOCV010000027.1"/>
</dbReference>
<gene>
    <name evidence="8" type="primary">glyQS</name>
    <name evidence="10" type="ORF">AALO17_10940</name>
    <name evidence="11" type="ORF">BO223_01985</name>
</gene>
<dbReference type="KEGG" id="fro:AALO17_10940"/>
<evidence type="ECO:0000313" key="11">
    <source>
        <dbReference type="EMBL" id="OLU46510.1"/>
    </source>
</evidence>
<dbReference type="STRING" id="1702221.AALO17_10940"/>
<dbReference type="GO" id="GO:0006426">
    <property type="term" value="P:glycyl-tRNA aminoacylation"/>
    <property type="evidence" value="ECO:0007669"/>
    <property type="project" value="UniProtKB-UniRule"/>
</dbReference>
<protein>
    <recommendedName>
        <fullName evidence="8">Glycine--tRNA ligase</fullName>
        <ecNumber evidence="8">6.1.1.14</ecNumber>
    </recommendedName>
    <alternativeName>
        <fullName evidence="8">Glycyl-tRNA synthetase</fullName>
        <shortName evidence="8">GlyRS</shortName>
    </alternativeName>
</protein>
<dbReference type="FunFam" id="3.40.50.800:FF:000002">
    <property type="entry name" value="Glycine--tRNA ligase"/>
    <property type="match status" value="1"/>
</dbReference>
<dbReference type="AlphaFoldDB" id="A0A140DUA1"/>
<evidence type="ECO:0000256" key="3">
    <source>
        <dbReference type="ARBA" id="ARBA00022598"/>
    </source>
</evidence>
<accession>A0A140DUA1</accession>
<dbReference type="EMBL" id="CP011391">
    <property type="protein sequence ID" value="AMK54228.1"/>
    <property type="molecule type" value="Genomic_DNA"/>
</dbReference>
<dbReference type="NCBIfam" id="TIGR00389">
    <property type="entry name" value="glyS_dimeric"/>
    <property type="match status" value="1"/>
</dbReference>
<evidence type="ECO:0000256" key="4">
    <source>
        <dbReference type="ARBA" id="ARBA00022741"/>
    </source>
</evidence>
<dbReference type="CDD" id="cd00774">
    <property type="entry name" value="GlyRS-like_core"/>
    <property type="match status" value="1"/>
</dbReference>
<dbReference type="EMBL" id="MPJZ01000029">
    <property type="protein sequence ID" value="OLU46510.1"/>
    <property type="molecule type" value="Genomic_DNA"/>
</dbReference>
<dbReference type="PANTHER" id="PTHR10745:SF8">
    <property type="entry name" value="DNA POLYMERASE SUBUNIT GAMMA-2, MITOCHONDRIAL"/>
    <property type="match status" value="1"/>
</dbReference>
<keyword evidence="12" id="KW-1185">Reference proteome</keyword>
<feature type="binding site" evidence="8">
    <location>
        <begin position="212"/>
        <end position="217"/>
    </location>
    <ligand>
        <name>ATP</name>
        <dbReference type="ChEBI" id="CHEBI:30616"/>
    </ligand>
</feature>
<evidence type="ECO:0000256" key="7">
    <source>
        <dbReference type="ARBA" id="ARBA00023146"/>
    </source>
</evidence>
<feature type="binding site" evidence="8">
    <location>
        <begin position="217"/>
        <end position="221"/>
    </location>
    <ligand>
        <name>substrate</name>
    </ligand>
</feature>
<comment type="function">
    <text evidence="8">Catalyzes the attachment of glycine to tRNA(Gly).</text>
</comment>
<name>A0A140DUA1_9FIRM</name>
<evidence type="ECO:0000256" key="6">
    <source>
        <dbReference type="ARBA" id="ARBA00022917"/>
    </source>
</evidence>
<dbReference type="GO" id="GO:0004820">
    <property type="term" value="F:glycine-tRNA ligase activity"/>
    <property type="evidence" value="ECO:0007669"/>
    <property type="project" value="UniProtKB-UniRule"/>
</dbReference>
<dbReference type="GO" id="GO:0004081">
    <property type="term" value="F:bis(5'-nucleosyl)-tetraphosphatase (asymmetrical) activity"/>
    <property type="evidence" value="ECO:0007669"/>
    <property type="project" value="UniProtKB-ARBA"/>
</dbReference>
<dbReference type="PROSITE" id="PS50862">
    <property type="entry name" value="AA_TRNA_LIGASE_II"/>
    <property type="match status" value="1"/>
</dbReference>
<dbReference type="GO" id="GO:1990742">
    <property type="term" value="C:microvesicle"/>
    <property type="evidence" value="ECO:0007669"/>
    <property type="project" value="UniProtKB-ARBA"/>
</dbReference>
<dbReference type="PANTHER" id="PTHR10745">
    <property type="entry name" value="GLYCYL-TRNA SYNTHETASE/DNA POLYMERASE SUBUNIT GAMMA-2"/>
    <property type="match status" value="1"/>
</dbReference>
<evidence type="ECO:0000313" key="12">
    <source>
        <dbReference type="Proteomes" id="UP000069771"/>
    </source>
</evidence>
<dbReference type="InterPro" id="IPR002315">
    <property type="entry name" value="tRNA-synt_gly"/>
</dbReference>
<dbReference type="GO" id="GO:0005829">
    <property type="term" value="C:cytosol"/>
    <property type="evidence" value="ECO:0007669"/>
    <property type="project" value="UniProtKB-ARBA"/>
</dbReference>
<keyword evidence="4 8" id="KW-0547">Nucleotide-binding</keyword>
<evidence type="ECO:0000256" key="1">
    <source>
        <dbReference type="ARBA" id="ARBA00008226"/>
    </source>
</evidence>
<dbReference type="NCBIfam" id="NF003211">
    <property type="entry name" value="PRK04173.1"/>
    <property type="match status" value="1"/>
</dbReference>
<comment type="subcellular location">
    <subcellularLocation>
        <location evidence="8">Cytoplasm</location>
    </subcellularLocation>
</comment>
<evidence type="ECO:0000256" key="2">
    <source>
        <dbReference type="ARBA" id="ARBA00022490"/>
    </source>
</evidence>
<comment type="subunit">
    <text evidence="8">Homodimer.</text>
</comment>
<dbReference type="GO" id="GO:0005524">
    <property type="term" value="F:ATP binding"/>
    <property type="evidence" value="ECO:0007669"/>
    <property type="project" value="UniProtKB-UniRule"/>
</dbReference>
<feature type="binding site" evidence="8">
    <location>
        <position position="99"/>
    </location>
    <ligand>
        <name>substrate</name>
    </ligand>
</feature>
<feature type="binding site" evidence="8">
    <location>
        <begin position="202"/>
        <end position="204"/>
    </location>
    <ligand>
        <name>ATP</name>
        <dbReference type="ChEBI" id="CHEBI:30616"/>
    </ligand>
</feature>
<dbReference type="OrthoDB" id="9760853at2"/>
<dbReference type="GO" id="GO:0140096">
    <property type="term" value="F:catalytic activity, acting on a protein"/>
    <property type="evidence" value="ECO:0007669"/>
    <property type="project" value="UniProtKB-ARBA"/>
</dbReference>
<dbReference type="Pfam" id="PF00587">
    <property type="entry name" value="tRNA-synt_2b"/>
    <property type="match status" value="1"/>
</dbReference>
<keyword evidence="3 8" id="KW-0436">Ligase</keyword>
<dbReference type="PATRIC" id="fig|1702221.3.peg.1055"/>
<feature type="binding site" evidence="8">
    <location>
        <begin position="328"/>
        <end position="332"/>
    </location>
    <ligand>
        <name>substrate</name>
    </ligand>
</feature>
<dbReference type="InterPro" id="IPR045864">
    <property type="entry name" value="aa-tRNA-synth_II/BPL/LPL"/>
</dbReference>